<evidence type="ECO:0008006" key="4">
    <source>
        <dbReference type="Google" id="ProtNLM"/>
    </source>
</evidence>
<name>A0AAW1IV41_POPJA</name>
<organism evidence="2 3">
    <name type="scientific">Popillia japonica</name>
    <name type="common">Japanese beetle</name>
    <dbReference type="NCBI Taxonomy" id="7064"/>
    <lineage>
        <taxon>Eukaryota</taxon>
        <taxon>Metazoa</taxon>
        <taxon>Ecdysozoa</taxon>
        <taxon>Arthropoda</taxon>
        <taxon>Hexapoda</taxon>
        <taxon>Insecta</taxon>
        <taxon>Pterygota</taxon>
        <taxon>Neoptera</taxon>
        <taxon>Endopterygota</taxon>
        <taxon>Coleoptera</taxon>
        <taxon>Polyphaga</taxon>
        <taxon>Scarabaeiformia</taxon>
        <taxon>Scarabaeidae</taxon>
        <taxon>Rutelinae</taxon>
        <taxon>Popillia</taxon>
    </lineage>
</organism>
<gene>
    <name evidence="2" type="ORF">QE152_g33978</name>
</gene>
<protein>
    <recommendedName>
        <fullName evidence="4">Coiled-coil domain-containing protein 181</fullName>
    </recommendedName>
</protein>
<feature type="compositionally biased region" description="Polar residues" evidence="1">
    <location>
        <begin position="167"/>
        <end position="177"/>
    </location>
</feature>
<evidence type="ECO:0000313" key="2">
    <source>
        <dbReference type="EMBL" id="KAK9693765.1"/>
    </source>
</evidence>
<reference evidence="2 3" key="1">
    <citation type="journal article" date="2024" name="BMC Genomics">
        <title>De novo assembly and annotation of Popillia japonica's genome with initial clues to its potential as an invasive pest.</title>
        <authorList>
            <person name="Cucini C."/>
            <person name="Boschi S."/>
            <person name="Funari R."/>
            <person name="Cardaioli E."/>
            <person name="Iannotti N."/>
            <person name="Marturano G."/>
            <person name="Paoli F."/>
            <person name="Bruttini M."/>
            <person name="Carapelli A."/>
            <person name="Frati F."/>
            <person name="Nardi F."/>
        </authorList>
    </citation>
    <scope>NUCLEOTIDE SEQUENCE [LARGE SCALE GENOMIC DNA]</scope>
    <source>
        <strain evidence="2">DMR45628</strain>
    </source>
</reference>
<evidence type="ECO:0000313" key="3">
    <source>
        <dbReference type="Proteomes" id="UP001458880"/>
    </source>
</evidence>
<evidence type="ECO:0000256" key="1">
    <source>
        <dbReference type="SAM" id="MobiDB-lite"/>
    </source>
</evidence>
<accession>A0AAW1IV41</accession>
<feature type="compositionally biased region" description="Basic and acidic residues" evidence="1">
    <location>
        <begin position="222"/>
        <end position="238"/>
    </location>
</feature>
<comment type="caution">
    <text evidence="2">The sequence shown here is derived from an EMBL/GenBank/DDBJ whole genome shotgun (WGS) entry which is preliminary data.</text>
</comment>
<feature type="region of interest" description="Disordered" evidence="1">
    <location>
        <begin position="118"/>
        <end position="137"/>
    </location>
</feature>
<feature type="compositionally biased region" description="Basic and acidic residues" evidence="1">
    <location>
        <begin position="185"/>
        <end position="195"/>
    </location>
</feature>
<dbReference type="Proteomes" id="UP001458880">
    <property type="component" value="Unassembled WGS sequence"/>
</dbReference>
<feature type="compositionally biased region" description="Low complexity" evidence="1">
    <location>
        <begin position="203"/>
        <end position="212"/>
    </location>
</feature>
<feature type="compositionally biased region" description="Low complexity" evidence="1">
    <location>
        <begin position="239"/>
        <end position="251"/>
    </location>
</feature>
<dbReference type="AlphaFoldDB" id="A0AAW1IV41"/>
<sequence>MNEKNDNEEKDIDSDEEDYEIYFLQPASSPYNMKEKLEEANKVLYEETPIVEVRSLKVKFREVLVDYEPDLTDDDVQSIESYNEVDYILDQEFVHETVPQQLPNKIELNIFTPTLNMTEEEEEEQDEETENEDLNIEDDIIQIHHTDPSRKTEELGPNRNAGLIIESQETLTEQNSITDEEIEEKIDLDPNKDTSEDVDLSSEDSQLSPSSISDEEIEEFEDIIRQTDETSETKEESTSAKTVTPSSSRRSSVMMLSRKLSKVDCKEHCIERLDTQLDLTISKLQISERPLCPALKLMKRRCCEKNQVKNEQKLPCYSGLRSEYGLSLQQLEKRQRRKEQVRIREERRKQLMEEYKNRKIQQNEEIFSQWLKNIQKRKEEQALKRRSNKKAISPKILEISNKSSEKIERPKTSYPLMPTHNVKKLKRPNTSTTCVFIQVPQNALRKGFHVGDILVTDSKNVPAPKGLHILSFS</sequence>
<keyword evidence="3" id="KW-1185">Reference proteome</keyword>
<feature type="region of interest" description="Disordered" evidence="1">
    <location>
        <begin position="163"/>
        <end position="251"/>
    </location>
</feature>
<proteinExistence type="predicted"/>
<dbReference type="EMBL" id="JASPKY010000531">
    <property type="protein sequence ID" value="KAK9693765.1"/>
    <property type="molecule type" value="Genomic_DNA"/>
</dbReference>